<dbReference type="EMBL" id="BEXD01000516">
    <property type="protein sequence ID" value="GBB88112.1"/>
    <property type="molecule type" value="Genomic_DNA"/>
</dbReference>
<gene>
    <name evidence="2" type="ORF">RCL2_000544100</name>
    <name evidence="1" type="ORF">RclHR1_14620012</name>
</gene>
<dbReference type="AlphaFoldDB" id="A0A2Z6QHJ3"/>
<comment type="caution">
    <text evidence="1">The sequence shown here is derived from an EMBL/GenBank/DDBJ whole genome shotgun (WGS) entry which is preliminary data.</text>
</comment>
<evidence type="ECO:0000313" key="3">
    <source>
        <dbReference type="Proteomes" id="UP000247702"/>
    </source>
</evidence>
<accession>A0A2Z6QHJ3</accession>
<evidence type="ECO:0000313" key="1">
    <source>
        <dbReference type="EMBL" id="GBB88112.1"/>
    </source>
</evidence>
<dbReference type="Proteomes" id="UP000247702">
    <property type="component" value="Unassembled WGS sequence"/>
</dbReference>
<evidence type="ECO:0000313" key="2">
    <source>
        <dbReference type="EMBL" id="GES78122.1"/>
    </source>
</evidence>
<organism evidence="1 3">
    <name type="scientific">Rhizophagus clarus</name>
    <dbReference type="NCBI Taxonomy" id="94130"/>
    <lineage>
        <taxon>Eukaryota</taxon>
        <taxon>Fungi</taxon>
        <taxon>Fungi incertae sedis</taxon>
        <taxon>Mucoromycota</taxon>
        <taxon>Glomeromycotina</taxon>
        <taxon>Glomeromycetes</taxon>
        <taxon>Glomerales</taxon>
        <taxon>Glomeraceae</taxon>
        <taxon>Rhizophagus</taxon>
    </lineage>
</organism>
<reference evidence="1 3" key="1">
    <citation type="submission" date="2017-11" db="EMBL/GenBank/DDBJ databases">
        <title>The genome of Rhizophagus clarus HR1 reveals common genetic basis of auxotrophy among arbuscular mycorrhizal fungi.</title>
        <authorList>
            <person name="Kobayashi Y."/>
        </authorList>
    </citation>
    <scope>NUCLEOTIDE SEQUENCE [LARGE SCALE GENOMIC DNA]</scope>
    <source>
        <strain evidence="1 3">HR1</strain>
    </source>
</reference>
<sequence length="108" mass="12194">MSINIDKIDEDLKGLLDDELSTISLHNNTPLPVTLLSKSQKKNAKKKVCKEKKKTLQLQTPFRLDEKVVFTFSAESSEYIPSKPSGLRMVTFNQSLLSPPSISFKQLK</sequence>
<name>A0A2Z6QHJ3_9GLOM</name>
<keyword evidence="3" id="KW-1185">Reference proteome</keyword>
<proteinExistence type="predicted"/>
<reference evidence="2" key="2">
    <citation type="submission" date="2019-10" db="EMBL/GenBank/DDBJ databases">
        <title>Conservation and host-specific expression of non-tandemly repeated heterogenous ribosome RNA gene in arbuscular mycorrhizal fungi.</title>
        <authorList>
            <person name="Maeda T."/>
            <person name="Kobayashi Y."/>
            <person name="Nakagawa T."/>
            <person name="Ezawa T."/>
            <person name="Yamaguchi K."/>
            <person name="Bino T."/>
            <person name="Nishimoto Y."/>
            <person name="Shigenobu S."/>
            <person name="Kawaguchi M."/>
        </authorList>
    </citation>
    <scope>NUCLEOTIDE SEQUENCE</scope>
    <source>
        <strain evidence="2">HR1</strain>
    </source>
</reference>
<dbReference type="EMBL" id="BLAL01000034">
    <property type="protein sequence ID" value="GES78122.1"/>
    <property type="molecule type" value="Genomic_DNA"/>
</dbReference>
<dbReference type="Proteomes" id="UP000615446">
    <property type="component" value="Unassembled WGS sequence"/>
</dbReference>
<protein>
    <submittedName>
        <fullName evidence="1">Uncharacterized protein</fullName>
    </submittedName>
</protein>